<dbReference type="AlphaFoldDB" id="A0A6U5XLL6"/>
<protein>
    <submittedName>
        <fullName evidence="5">Uncharacterized protein</fullName>
    </submittedName>
</protein>
<evidence type="ECO:0000256" key="1">
    <source>
        <dbReference type="ARBA" id="ARBA00022737"/>
    </source>
</evidence>
<evidence type="ECO:0000256" key="3">
    <source>
        <dbReference type="PROSITE-ProRule" id="PRU00023"/>
    </source>
</evidence>
<name>A0A6U5XLL6_GUITH</name>
<keyword evidence="2 3" id="KW-0040">ANK repeat</keyword>
<dbReference type="PANTHER" id="PTHR24171:SF8">
    <property type="entry name" value="BRCA1-ASSOCIATED RING DOMAIN PROTEIN 1"/>
    <property type="match status" value="1"/>
</dbReference>
<reference evidence="5" key="1">
    <citation type="submission" date="2021-01" db="EMBL/GenBank/DDBJ databases">
        <authorList>
            <person name="Corre E."/>
            <person name="Pelletier E."/>
            <person name="Niang G."/>
            <person name="Scheremetjew M."/>
            <person name="Finn R."/>
            <person name="Kale V."/>
            <person name="Holt S."/>
            <person name="Cochrane G."/>
            <person name="Meng A."/>
            <person name="Brown T."/>
            <person name="Cohen L."/>
        </authorList>
    </citation>
    <scope>NUCLEOTIDE SEQUENCE</scope>
    <source>
        <strain evidence="5">CCMP 2712</strain>
    </source>
</reference>
<dbReference type="PROSITE" id="PS50088">
    <property type="entry name" value="ANK_REPEAT"/>
    <property type="match status" value="5"/>
</dbReference>
<dbReference type="GO" id="GO:0004842">
    <property type="term" value="F:ubiquitin-protein transferase activity"/>
    <property type="evidence" value="ECO:0007669"/>
    <property type="project" value="TreeGrafter"/>
</dbReference>
<dbReference type="PROSITE" id="PS50297">
    <property type="entry name" value="ANK_REP_REGION"/>
    <property type="match status" value="4"/>
</dbReference>
<keyword evidence="1" id="KW-0677">Repeat</keyword>
<feature type="repeat" description="ANK" evidence="3">
    <location>
        <begin position="153"/>
        <end position="185"/>
    </location>
</feature>
<dbReference type="PRINTS" id="PR01415">
    <property type="entry name" value="ANKYRIN"/>
</dbReference>
<gene>
    <name evidence="5" type="ORF">GTHE00462_LOCUS7057</name>
    <name evidence="6" type="ORF">GTHE00462_LOCUS7059</name>
</gene>
<feature type="repeat" description="ANK" evidence="3">
    <location>
        <begin position="307"/>
        <end position="339"/>
    </location>
</feature>
<organism evidence="5">
    <name type="scientific">Guillardia theta</name>
    <name type="common">Cryptophyte</name>
    <name type="synonym">Cryptomonas phi</name>
    <dbReference type="NCBI Taxonomy" id="55529"/>
    <lineage>
        <taxon>Eukaryota</taxon>
        <taxon>Cryptophyceae</taxon>
        <taxon>Pyrenomonadales</taxon>
        <taxon>Geminigeraceae</taxon>
        <taxon>Guillardia</taxon>
    </lineage>
</organism>
<dbReference type="SUPFAM" id="SSF48403">
    <property type="entry name" value="Ankyrin repeat"/>
    <property type="match status" value="1"/>
</dbReference>
<evidence type="ECO:0000313" key="5">
    <source>
        <dbReference type="EMBL" id="CAE2271243.1"/>
    </source>
</evidence>
<feature type="repeat" description="ANK" evidence="3">
    <location>
        <begin position="219"/>
        <end position="251"/>
    </location>
</feature>
<evidence type="ECO:0000256" key="4">
    <source>
        <dbReference type="SAM" id="MobiDB-lite"/>
    </source>
</evidence>
<dbReference type="EMBL" id="HBKN01008982">
    <property type="protein sequence ID" value="CAE2271250.1"/>
    <property type="molecule type" value="Transcribed_RNA"/>
</dbReference>
<feature type="region of interest" description="Disordered" evidence="4">
    <location>
        <begin position="81"/>
        <end position="101"/>
    </location>
</feature>
<accession>A0A6U5XLL6</accession>
<dbReference type="PANTHER" id="PTHR24171">
    <property type="entry name" value="ANKYRIN REPEAT DOMAIN-CONTAINING PROTEIN 39-RELATED"/>
    <property type="match status" value="1"/>
</dbReference>
<dbReference type="GO" id="GO:0085020">
    <property type="term" value="P:protein K6-linked ubiquitination"/>
    <property type="evidence" value="ECO:0007669"/>
    <property type="project" value="TreeGrafter"/>
</dbReference>
<evidence type="ECO:0000256" key="2">
    <source>
        <dbReference type="ARBA" id="ARBA00023043"/>
    </source>
</evidence>
<evidence type="ECO:0000313" key="6">
    <source>
        <dbReference type="EMBL" id="CAE2271250.1"/>
    </source>
</evidence>
<feature type="repeat" description="ANK" evidence="3">
    <location>
        <begin position="186"/>
        <end position="218"/>
    </location>
</feature>
<sequence>MGAQDENACPNLLSADPTALLLSAKREVYEAAESKAAMLLQQKIEQTEQIEREEIRYVLALQSEEDEKLLQLAKQEEEDLAMAQKAQEEEEAEAQKIEDTKKVQVSDDEKLAFEMHKELVDELHSAVHKDDRSKVIALLKQGANASLVLQEGVTNSPLQIAVLRNLPEMVRILVNGQADINYTNSRKETALHFAAQKNRMECLKILMKERPNLDIQNVDGHTPLMVAAKAGYSEPVKYLVDNGADPYLKDLRNRMALHLVPFLCRSLRTLLEGMCGWSLLEASSKGRGNDVVDLVRRGASTQISDEHLRTPLHLAAQGGHGIIVEYLLQHHCKIDAADDQGQTALHKAAYADKNLVVRILLNAGADTTVKDQNGKTAIDIAGALSKKVLQQEKSA</sequence>
<dbReference type="Pfam" id="PF12796">
    <property type="entry name" value="Ank_2"/>
    <property type="match status" value="2"/>
</dbReference>
<dbReference type="InterPro" id="IPR036770">
    <property type="entry name" value="Ankyrin_rpt-contain_sf"/>
</dbReference>
<feature type="repeat" description="ANK" evidence="3">
    <location>
        <begin position="340"/>
        <end position="372"/>
    </location>
</feature>
<dbReference type="SMART" id="SM00248">
    <property type="entry name" value="ANK"/>
    <property type="match status" value="6"/>
</dbReference>
<dbReference type="EMBL" id="HBKN01008980">
    <property type="protein sequence ID" value="CAE2271243.1"/>
    <property type="molecule type" value="Transcribed_RNA"/>
</dbReference>
<dbReference type="Gene3D" id="1.25.40.20">
    <property type="entry name" value="Ankyrin repeat-containing domain"/>
    <property type="match status" value="3"/>
</dbReference>
<proteinExistence type="predicted"/>
<dbReference type="InterPro" id="IPR002110">
    <property type="entry name" value="Ankyrin_rpt"/>
</dbReference>